<feature type="non-terminal residue" evidence="1">
    <location>
        <position position="1"/>
    </location>
</feature>
<dbReference type="EMBL" id="CAJVQC010012855">
    <property type="protein sequence ID" value="CAG8642575.1"/>
    <property type="molecule type" value="Genomic_DNA"/>
</dbReference>
<comment type="caution">
    <text evidence="1">The sequence shown here is derived from an EMBL/GenBank/DDBJ whole genome shotgun (WGS) entry which is preliminary data.</text>
</comment>
<gene>
    <name evidence="1" type="ORF">RPERSI_LOCUS7542</name>
</gene>
<evidence type="ECO:0000313" key="2">
    <source>
        <dbReference type="Proteomes" id="UP000789920"/>
    </source>
</evidence>
<keyword evidence="2" id="KW-1185">Reference proteome</keyword>
<sequence length="496" mass="54694">MISSNIEQNASIQDSRNAKLPFYCIMLTLLAVIGGFENGFNTGITNIPEIVQMDITTYKEQECQTVFQWEIYSGKPDKNWGLAVGSHSMGAIFGGLSAGSLQTMFGRKNTLIYNSFTWIIGGVLLGASVNPVMFTCGRIITGIGSGVGSVVIPTYLGEISTIKSRGLIGSAYQDSVVTGIVASQLVGLPLSFIPGWRILLTLTSAIAIFQLVLMPIIMVESPRYLISQNKIEEAKETLQKLRKGYNIDLEFEEILQGQSVKQINDVNIETGDKYIQNSLVDTNDQFRIKKSASFKELFQDSYCRRMTFVCIGANLIQQLSGIQGVVFYSTAIFLNVMGDSAKYITIIIGGTTFIVTLISTFLMDRVGRRPLLLTSEICVTISCLLIVIGSIYQYKILIIAFLLHVTSFGIALGSLPYFIISEVIPTRFVSLVGPICLGTNWSANFIVSFIFPVMEDALKEYTFLMFGAITFCFVILTWFFVPETKGKSIEEITSGI</sequence>
<dbReference type="Proteomes" id="UP000789920">
    <property type="component" value="Unassembled WGS sequence"/>
</dbReference>
<proteinExistence type="predicted"/>
<name>A0ACA9NGL0_9GLOM</name>
<accession>A0ACA9NGL0</accession>
<organism evidence="1 2">
    <name type="scientific">Racocetra persica</name>
    <dbReference type="NCBI Taxonomy" id="160502"/>
    <lineage>
        <taxon>Eukaryota</taxon>
        <taxon>Fungi</taxon>
        <taxon>Fungi incertae sedis</taxon>
        <taxon>Mucoromycota</taxon>
        <taxon>Glomeromycotina</taxon>
        <taxon>Glomeromycetes</taxon>
        <taxon>Diversisporales</taxon>
        <taxon>Gigasporaceae</taxon>
        <taxon>Racocetra</taxon>
    </lineage>
</organism>
<evidence type="ECO:0000313" key="1">
    <source>
        <dbReference type="EMBL" id="CAG8642575.1"/>
    </source>
</evidence>
<protein>
    <submittedName>
        <fullName evidence="1">576_t:CDS:1</fullName>
    </submittedName>
</protein>
<reference evidence="1" key="1">
    <citation type="submission" date="2021-06" db="EMBL/GenBank/DDBJ databases">
        <authorList>
            <person name="Kallberg Y."/>
            <person name="Tangrot J."/>
            <person name="Rosling A."/>
        </authorList>
    </citation>
    <scope>NUCLEOTIDE SEQUENCE</scope>
    <source>
        <strain evidence="1">MA461A</strain>
    </source>
</reference>